<comment type="caution">
    <text evidence="2">The sequence shown here is derived from an EMBL/GenBank/DDBJ whole genome shotgun (WGS) entry which is preliminary data.</text>
</comment>
<dbReference type="Proteomes" id="UP001287356">
    <property type="component" value="Unassembled WGS sequence"/>
</dbReference>
<proteinExistence type="predicted"/>
<keyword evidence="3" id="KW-1185">Reference proteome</keyword>
<reference evidence="2" key="2">
    <citation type="submission" date="2023-06" db="EMBL/GenBank/DDBJ databases">
        <authorList>
            <consortium name="Lawrence Berkeley National Laboratory"/>
            <person name="Haridas S."/>
            <person name="Hensen N."/>
            <person name="Bonometti L."/>
            <person name="Westerberg I."/>
            <person name="Brannstrom I.O."/>
            <person name="Guillou S."/>
            <person name="Cros-Aarteil S."/>
            <person name="Calhoun S."/>
            <person name="Kuo A."/>
            <person name="Mondo S."/>
            <person name="Pangilinan J."/>
            <person name="Riley R."/>
            <person name="Labutti K."/>
            <person name="Andreopoulos B."/>
            <person name="Lipzen A."/>
            <person name="Chen C."/>
            <person name="Yanf M."/>
            <person name="Daum C."/>
            <person name="Ng V."/>
            <person name="Clum A."/>
            <person name="Steindorff A."/>
            <person name="Ohm R."/>
            <person name="Martin F."/>
            <person name="Silar P."/>
            <person name="Natvig D."/>
            <person name="Lalanne C."/>
            <person name="Gautier V."/>
            <person name="Ament-Velasquez S.L."/>
            <person name="Kruys A."/>
            <person name="Hutchinson M.I."/>
            <person name="Powell A.J."/>
            <person name="Barry K."/>
            <person name="Miller A.N."/>
            <person name="Grigoriev I.V."/>
            <person name="Debuchy R."/>
            <person name="Gladieux P."/>
            <person name="Thoren M.H."/>
            <person name="Johannesson H."/>
        </authorList>
    </citation>
    <scope>NUCLEOTIDE SEQUENCE</scope>
    <source>
        <strain evidence="2">CBS 958.72</strain>
    </source>
</reference>
<sequence length="115" mass="11600">MRFSHVVTGLTASSLSAAQTLPSGDSVTVITSTYTPSSTATFSSAVSGITGGPVTPSTTVTSGTSTVTSTAMPSVVNSGGDHHLVPLREPMAGFVVFCVLGMMMLLEISLDSDSI</sequence>
<protein>
    <submittedName>
        <fullName evidence="2">Uncharacterized protein</fullName>
    </submittedName>
</protein>
<feature type="signal peptide" evidence="1">
    <location>
        <begin position="1"/>
        <end position="18"/>
    </location>
</feature>
<dbReference type="EMBL" id="JAULSN010000005">
    <property type="protein sequence ID" value="KAK3370852.1"/>
    <property type="molecule type" value="Genomic_DNA"/>
</dbReference>
<keyword evidence="1" id="KW-0732">Signal</keyword>
<evidence type="ECO:0000313" key="2">
    <source>
        <dbReference type="EMBL" id="KAK3370852.1"/>
    </source>
</evidence>
<feature type="chain" id="PRO_5042210269" evidence="1">
    <location>
        <begin position="19"/>
        <end position="115"/>
    </location>
</feature>
<reference evidence="2" key="1">
    <citation type="journal article" date="2023" name="Mol. Phylogenet. Evol.">
        <title>Genome-scale phylogeny and comparative genomics of the fungal order Sordariales.</title>
        <authorList>
            <person name="Hensen N."/>
            <person name="Bonometti L."/>
            <person name="Westerberg I."/>
            <person name="Brannstrom I.O."/>
            <person name="Guillou S."/>
            <person name="Cros-Aarteil S."/>
            <person name="Calhoun S."/>
            <person name="Haridas S."/>
            <person name="Kuo A."/>
            <person name="Mondo S."/>
            <person name="Pangilinan J."/>
            <person name="Riley R."/>
            <person name="LaButti K."/>
            <person name="Andreopoulos B."/>
            <person name="Lipzen A."/>
            <person name="Chen C."/>
            <person name="Yan M."/>
            <person name="Daum C."/>
            <person name="Ng V."/>
            <person name="Clum A."/>
            <person name="Steindorff A."/>
            <person name="Ohm R.A."/>
            <person name="Martin F."/>
            <person name="Silar P."/>
            <person name="Natvig D.O."/>
            <person name="Lalanne C."/>
            <person name="Gautier V."/>
            <person name="Ament-Velasquez S.L."/>
            <person name="Kruys A."/>
            <person name="Hutchinson M.I."/>
            <person name="Powell A.J."/>
            <person name="Barry K."/>
            <person name="Miller A.N."/>
            <person name="Grigoriev I.V."/>
            <person name="Debuchy R."/>
            <person name="Gladieux P."/>
            <person name="Hiltunen Thoren M."/>
            <person name="Johannesson H."/>
        </authorList>
    </citation>
    <scope>NUCLEOTIDE SEQUENCE</scope>
    <source>
        <strain evidence="2">CBS 958.72</strain>
    </source>
</reference>
<evidence type="ECO:0000313" key="3">
    <source>
        <dbReference type="Proteomes" id="UP001287356"/>
    </source>
</evidence>
<name>A0AAE0K793_9PEZI</name>
<evidence type="ECO:0000256" key="1">
    <source>
        <dbReference type="SAM" id="SignalP"/>
    </source>
</evidence>
<organism evidence="2 3">
    <name type="scientific">Lasiosphaeria ovina</name>
    <dbReference type="NCBI Taxonomy" id="92902"/>
    <lineage>
        <taxon>Eukaryota</taxon>
        <taxon>Fungi</taxon>
        <taxon>Dikarya</taxon>
        <taxon>Ascomycota</taxon>
        <taxon>Pezizomycotina</taxon>
        <taxon>Sordariomycetes</taxon>
        <taxon>Sordariomycetidae</taxon>
        <taxon>Sordariales</taxon>
        <taxon>Lasiosphaeriaceae</taxon>
        <taxon>Lasiosphaeria</taxon>
    </lineage>
</organism>
<gene>
    <name evidence="2" type="ORF">B0T24DRAFT_680001</name>
</gene>
<accession>A0AAE0K793</accession>
<dbReference type="AlphaFoldDB" id="A0AAE0K793"/>